<dbReference type="InterPro" id="IPR008480">
    <property type="entry name" value="DUF761_pln"/>
</dbReference>
<keyword evidence="2" id="KW-0472">Membrane</keyword>
<dbReference type="AlphaFoldDB" id="A0AAN8V5W0"/>
<dbReference type="Proteomes" id="UP001370490">
    <property type="component" value="Unassembled WGS sequence"/>
</dbReference>
<evidence type="ECO:0000313" key="5">
    <source>
        <dbReference type="Proteomes" id="UP001370490"/>
    </source>
</evidence>
<evidence type="ECO:0000259" key="3">
    <source>
        <dbReference type="Pfam" id="PF14364"/>
    </source>
</evidence>
<feature type="transmembrane region" description="Helical" evidence="2">
    <location>
        <begin position="15"/>
        <end position="35"/>
    </location>
</feature>
<evidence type="ECO:0000256" key="2">
    <source>
        <dbReference type="SAM" id="Phobius"/>
    </source>
</evidence>
<feature type="region of interest" description="Disordered" evidence="1">
    <location>
        <begin position="85"/>
        <end position="111"/>
    </location>
</feature>
<name>A0AAN8V5W0_9MAGN</name>
<protein>
    <recommendedName>
        <fullName evidence="3">DUF4408 domain-containing protein</fullName>
    </recommendedName>
</protein>
<gene>
    <name evidence="4" type="ORF">RJ641_005870</name>
</gene>
<accession>A0AAN8V5W0</accession>
<dbReference type="EMBL" id="JBAMMX010000014">
    <property type="protein sequence ID" value="KAK6927279.1"/>
    <property type="molecule type" value="Genomic_DNA"/>
</dbReference>
<dbReference type="PANTHER" id="PTHR33098:SF53">
    <property type="entry name" value="OS05G0540900 PROTEIN"/>
    <property type="match status" value="1"/>
</dbReference>
<feature type="domain" description="DUF4408" evidence="3">
    <location>
        <begin position="7"/>
        <end position="35"/>
    </location>
</feature>
<evidence type="ECO:0000313" key="4">
    <source>
        <dbReference type="EMBL" id="KAK6927279.1"/>
    </source>
</evidence>
<dbReference type="Pfam" id="PF05553">
    <property type="entry name" value="DUF761"/>
    <property type="match status" value="1"/>
</dbReference>
<feature type="region of interest" description="Disordered" evidence="1">
    <location>
        <begin position="45"/>
        <end position="72"/>
    </location>
</feature>
<keyword evidence="5" id="KW-1185">Reference proteome</keyword>
<evidence type="ECO:0000256" key="1">
    <source>
        <dbReference type="SAM" id="MobiDB-lite"/>
    </source>
</evidence>
<keyword evidence="2" id="KW-0812">Transmembrane</keyword>
<proteinExistence type="predicted"/>
<reference evidence="4 5" key="1">
    <citation type="submission" date="2023-12" db="EMBL/GenBank/DDBJ databases">
        <title>A high-quality genome assembly for Dillenia turbinata (Dilleniales).</title>
        <authorList>
            <person name="Chanderbali A."/>
        </authorList>
    </citation>
    <scope>NUCLEOTIDE SEQUENCE [LARGE SCALE GENOMIC DNA]</scope>
    <source>
        <strain evidence="4">LSX21</strain>
        <tissue evidence="4">Leaf</tissue>
    </source>
</reference>
<organism evidence="4 5">
    <name type="scientific">Dillenia turbinata</name>
    <dbReference type="NCBI Taxonomy" id="194707"/>
    <lineage>
        <taxon>Eukaryota</taxon>
        <taxon>Viridiplantae</taxon>
        <taxon>Streptophyta</taxon>
        <taxon>Embryophyta</taxon>
        <taxon>Tracheophyta</taxon>
        <taxon>Spermatophyta</taxon>
        <taxon>Magnoliopsida</taxon>
        <taxon>eudicotyledons</taxon>
        <taxon>Gunneridae</taxon>
        <taxon>Pentapetalae</taxon>
        <taxon>Dilleniales</taxon>
        <taxon>Dilleniaceae</taxon>
        <taxon>Dillenia</taxon>
    </lineage>
</organism>
<feature type="compositionally biased region" description="Polar residues" evidence="1">
    <location>
        <begin position="47"/>
        <end position="63"/>
    </location>
</feature>
<keyword evidence="2" id="KW-1133">Transmembrane helix</keyword>
<dbReference type="Pfam" id="PF14364">
    <property type="entry name" value="DUF4408"/>
    <property type="match status" value="1"/>
</dbReference>
<comment type="caution">
    <text evidence="4">The sequence shown here is derived from an EMBL/GenBank/DDBJ whole genome shotgun (WGS) entry which is preliminary data.</text>
</comment>
<dbReference type="PANTHER" id="PTHR33098">
    <property type="entry name" value="COTTON FIBER (DUF761)"/>
    <property type="match status" value="1"/>
</dbReference>
<dbReference type="InterPro" id="IPR025520">
    <property type="entry name" value="DUF4408"/>
</dbReference>
<sequence length="167" mass="18882">MFEETISIWASMHSWLTPSVLFLVLNLMIGTIVLTHKQNQQNQQQQITTQVKSDISQEPTADSETPDENEKTHVWIRESNIVTRSKSDVKPSGAEIVEKSPAKMKNSASEKSAFDHFTENDIVLSSGGEDEAVEHFGDDEVDTKADVFINKFKQQLKLQRVDSFARD</sequence>